<organism evidence="2 3">
    <name type="scientific">Candidatus Iainarchaeum sp</name>
    <dbReference type="NCBI Taxonomy" id="3101447"/>
    <lineage>
        <taxon>Archaea</taxon>
        <taxon>Candidatus Iainarchaeota</taxon>
        <taxon>Candidatus Iainarchaeia</taxon>
        <taxon>Candidatus Iainarchaeales</taxon>
        <taxon>Candidatus Iainarchaeaceae</taxon>
        <taxon>Candidatus Iainarchaeum</taxon>
    </lineage>
</organism>
<gene>
    <name evidence="2" type="ORF">HA254_03475</name>
</gene>
<feature type="transmembrane region" description="Helical" evidence="1">
    <location>
        <begin position="60"/>
        <end position="77"/>
    </location>
</feature>
<protein>
    <submittedName>
        <fullName evidence="2">Uncharacterized protein</fullName>
    </submittedName>
</protein>
<feature type="transmembrane region" description="Helical" evidence="1">
    <location>
        <begin position="37"/>
        <end position="54"/>
    </location>
</feature>
<feature type="transmembrane region" description="Helical" evidence="1">
    <location>
        <begin position="84"/>
        <end position="106"/>
    </location>
</feature>
<evidence type="ECO:0000256" key="1">
    <source>
        <dbReference type="SAM" id="Phobius"/>
    </source>
</evidence>
<accession>A0A7J4IZL8</accession>
<keyword evidence="1" id="KW-0812">Transmembrane</keyword>
<evidence type="ECO:0000313" key="3">
    <source>
        <dbReference type="Proteomes" id="UP000565078"/>
    </source>
</evidence>
<comment type="caution">
    <text evidence="2">The sequence shown here is derived from an EMBL/GenBank/DDBJ whole genome shotgun (WGS) entry which is preliminary data.</text>
</comment>
<name>A0A7J4IZL8_9ARCH</name>
<dbReference type="Proteomes" id="UP000565078">
    <property type="component" value="Unassembled WGS sequence"/>
</dbReference>
<proteinExistence type="predicted"/>
<dbReference type="EMBL" id="DUGC01000055">
    <property type="protein sequence ID" value="HIH09709.1"/>
    <property type="molecule type" value="Genomic_DNA"/>
</dbReference>
<keyword evidence="1" id="KW-1133">Transmembrane helix</keyword>
<keyword evidence="1" id="KW-0472">Membrane</keyword>
<dbReference type="AlphaFoldDB" id="A0A7J4IZL8"/>
<reference evidence="3" key="1">
    <citation type="journal article" date="2020" name="bioRxiv">
        <title>A rank-normalized archaeal taxonomy based on genome phylogeny resolves widespread incomplete and uneven classifications.</title>
        <authorList>
            <person name="Rinke C."/>
            <person name="Chuvochina M."/>
            <person name="Mussig A.J."/>
            <person name="Chaumeil P.-A."/>
            <person name="Waite D.W."/>
            <person name="Whitman W.B."/>
            <person name="Parks D.H."/>
            <person name="Hugenholtz P."/>
        </authorList>
    </citation>
    <scope>NUCLEOTIDE SEQUENCE [LARGE SCALE GENOMIC DNA]</scope>
</reference>
<evidence type="ECO:0000313" key="2">
    <source>
        <dbReference type="EMBL" id="HIH09709.1"/>
    </source>
</evidence>
<sequence>MDLFYQVPIITSVILGTCINGFLTWIMGNRLASIQRALFFTLCKLALLFILGSYFWFYEFWVVLLFTGYFFIFVRVYRVPYARAVRFLFFSTVFSASSRVLIAPGISDWIYYLAY</sequence>
<feature type="transmembrane region" description="Helical" evidence="1">
    <location>
        <begin position="6"/>
        <end position="25"/>
    </location>
</feature>